<feature type="region of interest" description="Disordered" evidence="1">
    <location>
        <begin position="227"/>
        <end position="260"/>
    </location>
</feature>
<feature type="compositionally biased region" description="Low complexity" evidence="1">
    <location>
        <begin position="75"/>
        <end position="86"/>
    </location>
</feature>
<accession>A0ABQ9L0X2</accession>
<evidence type="ECO:0000313" key="3">
    <source>
        <dbReference type="Proteomes" id="UP001174677"/>
    </source>
</evidence>
<protein>
    <submittedName>
        <fullName evidence="2">Uncharacterized protein</fullName>
    </submittedName>
</protein>
<feature type="region of interest" description="Disordered" evidence="1">
    <location>
        <begin position="371"/>
        <end position="398"/>
    </location>
</feature>
<sequence length="447" mass="48923">MALKNTKDHWAFLQEIEAPMWVDLTLEAKSNYQDIDDGWFYTSHEFHHCSSHQLKAQFAHSGESSMSSDIDLKGPSSPKLPSSVSRSRGKHCASNKSGSLNKQHPVKVLNGNSSWVNSGSGKEIKPKQSFINSNRTSRSKISFVLEKDLTENVRENGLKAVSNHGDFEGSSSSVVDKAGESNTSTITSESGQKPQQRNLEVSSQAFGYSSGLLSAMRISLRKSCVTRQASRGGFNNNSRRQSRGHNSVSGKSSKGSSSNHHFDFKSSTFALVQHKECTPDSRNGARMTRATKNKVKDCNVSKASNVQVKMGVGNVRREGTFSKTAHQEVAKSKVQNQTLHVKALLQHRVNEQGSLAGVTKAKEKVTVGRHNRLVGGGNENATGRVPLSQKFSHGDDATGVIASGRKEAKQNVPLKYDRTRVVGPKEKISSLKRGNHPKNAAQRIYLR</sequence>
<feature type="region of interest" description="Disordered" evidence="1">
    <location>
        <begin position="65"/>
        <end position="131"/>
    </location>
</feature>
<dbReference type="EMBL" id="JARPOI010000015">
    <property type="protein sequence ID" value="KAJ9153641.1"/>
    <property type="molecule type" value="Genomic_DNA"/>
</dbReference>
<feature type="compositionally biased region" description="Low complexity" evidence="1">
    <location>
        <begin position="244"/>
        <end position="259"/>
    </location>
</feature>
<keyword evidence="3" id="KW-1185">Reference proteome</keyword>
<reference evidence="2 3" key="1">
    <citation type="journal article" date="2023" name="Plant Biotechnol. J.">
        <title>Chromosome-level wild Hevea brasiliensis genome provides new tools for genomic-assisted breeding and valuable loci to elevate rubber yield.</title>
        <authorList>
            <person name="Cheng H."/>
            <person name="Song X."/>
            <person name="Hu Y."/>
            <person name="Wu T."/>
            <person name="Yang Q."/>
            <person name="An Z."/>
            <person name="Feng S."/>
            <person name="Deng Z."/>
            <person name="Wu W."/>
            <person name="Zeng X."/>
            <person name="Tu M."/>
            <person name="Wang X."/>
            <person name="Huang H."/>
        </authorList>
    </citation>
    <scope>NUCLEOTIDE SEQUENCE [LARGE SCALE GENOMIC DNA]</scope>
    <source>
        <strain evidence="2">MT/VB/25A 57/8</strain>
    </source>
</reference>
<evidence type="ECO:0000256" key="1">
    <source>
        <dbReference type="SAM" id="MobiDB-lite"/>
    </source>
</evidence>
<dbReference type="Proteomes" id="UP001174677">
    <property type="component" value="Chromosome 15"/>
</dbReference>
<name>A0ABQ9L0X2_HEVBR</name>
<feature type="compositionally biased region" description="Polar residues" evidence="1">
    <location>
        <begin position="227"/>
        <end position="239"/>
    </location>
</feature>
<evidence type="ECO:0000313" key="2">
    <source>
        <dbReference type="EMBL" id="KAJ9153641.1"/>
    </source>
</evidence>
<feature type="region of interest" description="Disordered" evidence="1">
    <location>
        <begin position="160"/>
        <end position="200"/>
    </location>
</feature>
<proteinExistence type="predicted"/>
<feature type="compositionally biased region" description="Low complexity" evidence="1">
    <location>
        <begin position="110"/>
        <end position="121"/>
    </location>
</feature>
<gene>
    <name evidence="2" type="ORF">P3X46_027061</name>
</gene>
<feature type="region of interest" description="Disordered" evidence="1">
    <location>
        <begin position="425"/>
        <end position="447"/>
    </location>
</feature>
<organism evidence="2 3">
    <name type="scientific">Hevea brasiliensis</name>
    <name type="common">Para rubber tree</name>
    <name type="synonym">Siphonia brasiliensis</name>
    <dbReference type="NCBI Taxonomy" id="3981"/>
    <lineage>
        <taxon>Eukaryota</taxon>
        <taxon>Viridiplantae</taxon>
        <taxon>Streptophyta</taxon>
        <taxon>Embryophyta</taxon>
        <taxon>Tracheophyta</taxon>
        <taxon>Spermatophyta</taxon>
        <taxon>Magnoliopsida</taxon>
        <taxon>eudicotyledons</taxon>
        <taxon>Gunneridae</taxon>
        <taxon>Pentapetalae</taxon>
        <taxon>rosids</taxon>
        <taxon>fabids</taxon>
        <taxon>Malpighiales</taxon>
        <taxon>Euphorbiaceae</taxon>
        <taxon>Crotonoideae</taxon>
        <taxon>Micrandreae</taxon>
        <taxon>Hevea</taxon>
    </lineage>
</organism>
<comment type="caution">
    <text evidence="2">The sequence shown here is derived from an EMBL/GenBank/DDBJ whole genome shotgun (WGS) entry which is preliminary data.</text>
</comment>
<feature type="compositionally biased region" description="Polar residues" evidence="1">
    <location>
        <begin position="169"/>
        <end position="200"/>
    </location>
</feature>